<dbReference type="Gene3D" id="1.10.10.60">
    <property type="entry name" value="Homeodomain-like"/>
    <property type="match status" value="1"/>
</dbReference>
<accession>A0ABX9AX85</accession>
<evidence type="ECO:0000259" key="3">
    <source>
        <dbReference type="PROSITE" id="PS01124"/>
    </source>
</evidence>
<dbReference type="InterPro" id="IPR018060">
    <property type="entry name" value="HTH_AraC"/>
</dbReference>
<keyword evidence="5" id="KW-1185">Reference proteome</keyword>
<dbReference type="PROSITE" id="PS01124">
    <property type="entry name" value="HTH_ARAC_FAMILY_2"/>
    <property type="match status" value="1"/>
</dbReference>
<keyword evidence="1" id="KW-0805">Transcription regulation</keyword>
<dbReference type="EMBL" id="CP081864">
    <property type="protein sequence ID" value="QZN97550.1"/>
    <property type="molecule type" value="Genomic_DNA"/>
</dbReference>
<evidence type="ECO:0000313" key="5">
    <source>
        <dbReference type="Proteomes" id="UP000825886"/>
    </source>
</evidence>
<keyword evidence="2" id="KW-0804">Transcription</keyword>
<sequence length="317" mass="35652">MSSVQHLSSLKQLSDLARHWDYECDMVAAGKSPTHEIALEGTLRAVTLPYGIDLCLNDITTREEDSRSATLKQCLTILLTLDGDTPNYYLDDGSMLVMELGVAKVIATRSPLRLWCRNPRGHHSRSLVIQAAPRRIVDGELAQQIERLLQHEGIYSFMVPYHTLTLAENLFTLCDSCVPGRLHIHSCVLDLLAQGLRAAEQTPSLMPYTTPCRDTVRILKVRDKLLAQLDNNHCLFDLAREAGISISALKSKFTAVMGQSVFSFLREQRLMRARKGLESEGWTVKQAAYYVGYQHPSNFSTAYRRKFGRCPRDALNA</sequence>
<protein>
    <submittedName>
        <fullName evidence="4">AraC family transcriptional regulator</fullName>
    </submittedName>
</protein>
<evidence type="ECO:0000256" key="1">
    <source>
        <dbReference type="ARBA" id="ARBA00023015"/>
    </source>
</evidence>
<dbReference type="SUPFAM" id="SSF46689">
    <property type="entry name" value="Homeodomain-like"/>
    <property type="match status" value="1"/>
</dbReference>
<dbReference type="PANTHER" id="PTHR47893:SF1">
    <property type="entry name" value="REGULATORY PROTEIN PCHR"/>
    <property type="match status" value="1"/>
</dbReference>
<evidence type="ECO:0000256" key="2">
    <source>
        <dbReference type="ARBA" id="ARBA00023163"/>
    </source>
</evidence>
<dbReference type="PANTHER" id="PTHR47893">
    <property type="entry name" value="REGULATORY PROTEIN PCHR"/>
    <property type="match status" value="1"/>
</dbReference>
<feature type="domain" description="HTH araC/xylS-type" evidence="3">
    <location>
        <begin position="219"/>
        <end position="317"/>
    </location>
</feature>
<name>A0ABX9AX85_9ENTR</name>
<dbReference type="Pfam" id="PF12833">
    <property type="entry name" value="HTH_18"/>
    <property type="match status" value="1"/>
</dbReference>
<proteinExistence type="predicted"/>
<dbReference type="RefSeq" id="WP_222160587.1">
    <property type="nucleotide sequence ID" value="NZ_CP081864.1"/>
</dbReference>
<dbReference type="InterPro" id="IPR009057">
    <property type="entry name" value="Homeodomain-like_sf"/>
</dbReference>
<dbReference type="SMART" id="SM00342">
    <property type="entry name" value="HTH_ARAC"/>
    <property type="match status" value="1"/>
</dbReference>
<dbReference type="Proteomes" id="UP000825886">
    <property type="component" value="Chromosome"/>
</dbReference>
<reference evidence="4 5" key="1">
    <citation type="submission" date="2021-08" db="EMBL/GenBank/DDBJ databases">
        <title>Culture and genomic analysis of Symbiopectobacterium purcellii sp. nov. gen. nov., isolated from the leafhopper Empoasca decipiens.</title>
        <authorList>
            <person name="Nadal-Jimenez P."/>
            <person name="Siozios S."/>
            <person name="Halliday N."/>
            <person name="Camara M."/>
            <person name="Hurst G.D.D."/>
        </authorList>
    </citation>
    <scope>NUCLEOTIDE SEQUENCE [LARGE SCALE GENOMIC DNA]</scope>
    <source>
        <strain evidence="4 5">SyEd1</strain>
    </source>
</reference>
<organism evidence="4 5">
    <name type="scientific">Symbiopectobacterium purcellii</name>
    <dbReference type="NCBI Taxonomy" id="2871826"/>
    <lineage>
        <taxon>Bacteria</taxon>
        <taxon>Pseudomonadati</taxon>
        <taxon>Pseudomonadota</taxon>
        <taxon>Gammaproteobacteria</taxon>
        <taxon>Enterobacterales</taxon>
        <taxon>Enterobacteriaceae</taxon>
    </lineage>
</organism>
<dbReference type="InterPro" id="IPR053142">
    <property type="entry name" value="PchR_regulatory_protein"/>
</dbReference>
<gene>
    <name evidence="4" type="ORF">K6K13_09610</name>
</gene>
<evidence type="ECO:0000313" key="4">
    <source>
        <dbReference type="EMBL" id="QZN97550.1"/>
    </source>
</evidence>